<feature type="binding site" evidence="17">
    <location>
        <position position="64"/>
    </location>
    <ligand>
        <name>[4Fe-4S] cluster</name>
        <dbReference type="ChEBI" id="CHEBI:49883"/>
        <note>4Fe-4S-S-AdoMet</note>
    </ligand>
</feature>
<dbReference type="InterPro" id="IPR058240">
    <property type="entry name" value="rSAM_sf"/>
</dbReference>
<protein>
    <recommendedName>
        <fullName evidence="15">Coproporphyrinogen-III oxidase</fullName>
        <ecNumber evidence="15">1.3.98.3</ecNumber>
    </recommendedName>
</protein>
<dbReference type="EMBL" id="JALJXV010000004">
    <property type="protein sequence ID" value="MCP1674957.1"/>
    <property type="molecule type" value="Genomic_DNA"/>
</dbReference>
<dbReference type="Proteomes" id="UP001205843">
    <property type="component" value="Unassembled WGS sequence"/>
</dbReference>
<feature type="domain" description="Radical SAM core" evidence="18">
    <location>
        <begin position="49"/>
        <end position="288"/>
    </location>
</feature>
<evidence type="ECO:0000256" key="8">
    <source>
        <dbReference type="ARBA" id="ARBA00022723"/>
    </source>
</evidence>
<evidence type="ECO:0000256" key="12">
    <source>
        <dbReference type="ARBA" id="ARBA00023244"/>
    </source>
</evidence>
<keyword evidence="5 15" id="KW-0004">4Fe-4S</keyword>
<accession>A0AAE3G3X9</accession>
<feature type="binding site" evidence="16">
    <location>
        <position position="115"/>
    </location>
    <ligand>
        <name>S-adenosyl-L-methionine</name>
        <dbReference type="ChEBI" id="CHEBI:59789"/>
        <label>1</label>
    </ligand>
</feature>
<dbReference type="EC" id="1.3.98.3" evidence="15"/>
<dbReference type="Gene3D" id="3.80.30.20">
    <property type="entry name" value="tm_1862 like domain"/>
    <property type="match status" value="1"/>
</dbReference>
<feature type="binding site" evidence="16">
    <location>
        <begin position="116"/>
        <end position="117"/>
    </location>
    <ligand>
        <name>S-adenosyl-L-methionine</name>
        <dbReference type="ChEBI" id="CHEBI:59789"/>
        <label>2</label>
    </ligand>
</feature>
<comment type="subcellular location">
    <subcellularLocation>
        <location evidence="1 15">Cytoplasm</location>
    </subcellularLocation>
</comment>
<name>A0AAE3G3X9_9GAMM</name>
<evidence type="ECO:0000256" key="11">
    <source>
        <dbReference type="ARBA" id="ARBA00023014"/>
    </source>
</evidence>
<comment type="function">
    <text evidence="13">Involved in the heme biosynthesis. Catalyzes the anaerobic oxidative decarboxylation of propionate groups of rings A and B of coproporphyrinogen III to yield the vinyl groups in protoporphyrinogen IX.</text>
</comment>
<keyword evidence="12 15" id="KW-0627">Porphyrin biosynthesis</keyword>
<comment type="caution">
    <text evidence="19">The sequence shown here is derived from an EMBL/GenBank/DDBJ whole genome shotgun (WGS) entry which is preliminary data.</text>
</comment>
<dbReference type="FunFam" id="3.80.30.20:FF:000012">
    <property type="entry name" value="Coproporphyrinogen-III oxidase"/>
    <property type="match status" value="1"/>
</dbReference>
<dbReference type="Pfam" id="PF04055">
    <property type="entry name" value="Radical_SAM"/>
    <property type="match status" value="1"/>
</dbReference>
<feature type="binding site" evidence="16">
    <location>
        <position position="177"/>
    </location>
    <ligand>
        <name>S-adenosyl-L-methionine</name>
        <dbReference type="ChEBI" id="CHEBI:59789"/>
        <label>2</label>
    </ligand>
</feature>
<evidence type="ECO:0000256" key="6">
    <source>
        <dbReference type="ARBA" id="ARBA00022490"/>
    </source>
</evidence>
<dbReference type="SMART" id="SM00729">
    <property type="entry name" value="Elp3"/>
    <property type="match status" value="1"/>
</dbReference>
<feature type="binding site" evidence="16">
    <location>
        <position position="58"/>
    </location>
    <ligand>
        <name>S-adenosyl-L-methionine</name>
        <dbReference type="ChEBI" id="CHEBI:59789"/>
        <label>1</label>
    </ligand>
</feature>
<keyword evidence="20" id="KW-1185">Reference proteome</keyword>
<dbReference type="SFLD" id="SFLDG01082">
    <property type="entry name" value="B12-binding_domain_containing"/>
    <property type="match status" value="1"/>
</dbReference>
<sequence>MSVVPFDRALQQKYDRPGPRYTSYPTAPQFHHGFDAVQYAAAALESNAVPLPRPLSLYVHVPFCESLCYYCACNKIVTRHRGKADVYLDYIERELALQAALFDGDRTVQQLHLGGGTPTYLSARQLWRLMQSIAHHFRLAAGKEREFSIEIDPRAVDEDTMEVLAELGFNRISLGVQDFDPRVQAAVNRLQSEEETRRVIEQARTNGVHSISLDLIYGLPLQTVKSFDATLDRVLDIRPDRLSIYSYAHLPERVRAQRLIRTEDLPPAGEKLSILGHSINRLNAAGYRTIGMDHFALPDNELSRAMDAGTLQRNFQGYSTHADCDLIGIGVTAIGKVADSYSQNVKHLNRYYAELDAGRLPLERGVLLDFDDRLRRAVIEAVMCRWEVDYASFEDDYNIAFQDYFAPELVSLDEMESDGLVTREPGRLRIQPRGRLLLRNVAMVFDRYLRTATPIVQYSRTV</sequence>
<dbReference type="Pfam" id="PF06969">
    <property type="entry name" value="HemN_C"/>
    <property type="match status" value="1"/>
</dbReference>
<comment type="similarity">
    <text evidence="3 15">Belongs to the anaerobic coproporphyrinogen-III oxidase family.</text>
</comment>
<feature type="binding site" evidence="17">
    <location>
        <position position="68"/>
    </location>
    <ligand>
        <name>[4Fe-4S] cluster</name>
        <dbReference type="ChEBI" id="CHEBI:49883"/>
        <note>4Fe-4S-S-AdoMet</note>
    </ligand>
</feature>
<dbReference type="InterPro" id="IPR010723">
    <property type="entry name" value="HemN_C"/>
</dbReference>
<keyword evidence="10 15" id="KW-0408">Iron</keyword>
<evidence type="ECO:0000259" key="18">
    <source>
        <dbReference type="PROSITE" id="PS51918"/>
    </source>
</evidence>
<evidence type="ECO:0000256" key="4">
    <source>
        <dbReference type="ARBA" id="ARBA00011245"/>
    </source>
</evidence>
<dbReference type="PANTHER" id="PTHR13932:SF6">
    <property type="entry name" value="OXYGEN-INDEPENDENT COPROPORPHYRINOGEN III OXIDASE"/>
    <property type="match status" value="1"/>
</dbReference>
<keyword evidence="8 15" id="KW-0479">Metal-binding</keyword>
<dbReference type="GO" id="GO:0051539">
    <property type="term" value="F:4 iron, 4 sulfur cluster binding"/>
    <property type="evidence" value="ECO:0007669"/>
    <property type="project" value="UniProtKB-KW"/>
</dbReference>
<dbReference type="AlphaFoldDB" id="A0AAE3G3X9"/>
<evidence type="ECO:0000256" key="15">
    <source>
        <dbReference type="PIRNR" id="PIRNR000167"/>
    </source>
</evidence>
<dbReference type="FunFam" id="1.10.10.920:FF:000001">
    <property type="entry name" value="Coproporphyrinogen-III oxidase"/>
    <property type="match status" value="1"/>
</dbReference>
<comment type="pathway">
    <text evidence="2 15">Porphyrin-containing compound metabolism; protoporphyrin-IX biosynthesis; protoporphyrinogen-IX from coproporphyrinogen-III (AdoMet route): step 1/1.</text>
</comment>
<proteinExistence type="inferred from homology"/>
<dbReference type="SFLD" id="SFLDG01065">
    <property type="entry name" value="anaerobic_coproporphyrinogen-I"/>
    <property type="match status" value="1"/>
</dbReference>
<evidence type="ECO:0000256" key="13">
    <source>
        <dbReference type="ARBA" id="ARBA00024295"/>
    </source>
</evidence>
<dbReference type="InterPro" id="IPR007197">
    <property type="entry name" value="rSAM"/>
</dbReference>
<evidence type="ECO:0000256" key="5">
    <source>
        <dbReference type="ARBA" id="ARBA00022485"/>
    </source>
</evidence>
<evidence type="ECO:0000256" key="14">
    <source>
        <dbReference type="ARBA" id="ARBA00048321"/>
    </source>
</evidence>
<dbReference type="SUPFAM" id="SSF102114">
    <property type="entry name" value="Radical SAM enzymes"/>
    <property type="match status" value="1"/>
</dbReference>
<dbReference type="InterPro" id="IPR006638">
    <property type="entry name" value="Elp3/MiaA/NifB-like_rSAM"/>
</dbReference>
<comment type="catalytic activity">
    <reaction evidence="14 15">
        <text>coproporphyrinogen III + 2 S-adenosyl-L-methionine = protoporphyrinogen IX + 2 5'-deoxyadenosine + 2 L-methionine + 2 CO2</text>
        <dbReference type="Rhea" id="RHEA:15425"/>
        <dbReference type="ChEBI" id="CHEBI:16526"/>
        <dbReference type="ChEBI" id="CHEBI:17319"/>
        <dbReference type="ChEBI" id="CHEBI:57307"/>
        <dbReference type="ChEBI" id="CHEBI:57309"/>
        <dbReference type="ChEBI" id="CHEBI:57844"/>
        <dbReference type="ChEBI" id="CHEBI:59789"/>
        <dbReference type="EC" id="1.3.98.3"/>
    </reaction>
</comment>
<dbReference type="GO" id="GO:0046872">
    <property type="term" value="F:metal ion binding"/>
    <property type="evidence" value="ECO:0007669"/>
    <property type="project" value="UniProtKB-KW"/>
</dbReference>
<dbReference type="GO" id="GO:0006782">
    <property type="term" value="P:protoporphyrinogen IX biosynthetic process"/>
    <property type="evidence" value="ECO:0007669"/>
    <property type="project" value="TreeGrafter"/>
</dbReference>
<dbReference type="InterPro" id="IPR023404">
    <property type="entry name" value="rSAM_horseshoe"/>
</dbReference>
<evidence type="ECO:0000313" key="19">
    <source>
        <dbReference type="EMBL" id="MCP1674957.1"/>
    </source>
</evidence>
<feature type="binding site" evidence="16">
    <location>
        <position position="214"/>
    </location>
    <ligand>
        <name>S-adenosyl-L-methionine</name>
        <dbReference type="ChEBI" id="CHEBI:59789"/>
        <label>2</label>
    </ligand>
</feature>
<feature type="binding site" evidence="16">
    <location>
        <position position="248"/>
    </location>
    <ligand>
        <name>S-adenosyl-L-methionine</name>
        <dbReference type="ChEBI" id="CHEBI:59789"/>
        <label>2</label>
    </ligand>
</feature>
<dbReference type="GO" id="GO:0051989">
    <property type="term" value="F:coproporphyrinogen dehydrogenase activity"/>
    <property type="evidence" value="ECO:0007669"/>
    <property type="project" value="UniProtKB-EC"/>
</dbReference>
<evidence type="ECO:0000256" key="7">
    <source>
        <dbReference type="ARBA" id="ARBA00022691"/>
    </source>
</evidence>
<evidence type="ECO:0000256" key="2">
    <source>
        <dbReference type="ARBA" id="ARBA00004785"/>
    </source>
</evidence>
<feature type="binding site" evidence="16">
    <location>
        <position position="334"/>
    </location>
    <ligand>
        <name>S-adenosyl-L-methionine</name>
        <dbReference type="ChEBI" id="CHEBI:59789"/>
        <label>1</label>
    </ligand>
</feature>
<comment type="cofactor">
    <cofactor evidence="15 17">
        <name>[4Fe-4S] cluster</name>
        <dbReference type="ChEBI" id="CHEBI:49883"/>
    </cofactor>
    <text evidence="15 17">Binds 1 [4Fe-4S] cluster. The cluster is coordinated with 3 cysteines and an exchangeable S-adenosyl-L-methionine.</text>
</comment>
<organism evidence="19 20">
    <name type="scientific">Natronocella acetinitrilica</name>
    <dbReference type="NCBI Taxonomy" id="414046"/>
    <lineage>
        <taxon>Bacteria</taxon>
        <taxon>Pseudomonadati</taxon>
        <taxon>Pseudomonadota</taxon>
        <taxon>Gammaproteobacteria</taxon>
        <taxon>Chromatiales</taxon>
        <taxon>Ectothiorhodospiraceae</taxon>
        <taxon>Natronocella</taxon>
    </lineage>
</organism>
<feature type="binding site" evidence="17">
    <location>
        <position position="71"/>
    </location>
    <ligand>
        <name>[4Fe-4S] cluster</name>
        <dbReference type="ChEBI" id="CHEBI:49883"/>
        <note>4Fe-4S-S-AdoMet</note>
    </ligand>
</feature>
<dbReference type="PIRSF" id="PIRSF000167">
    <property type="entry name" value="HemN"/>
    <property type="match status" value="1"/>
</dbReference>
<dbReference type="PROSITE" id="PS51918">
    <property type="entry name" value="RADICAL_SAM"/>
    <property type="match status" value="1"/>
</dbReference>
<feature type="binding site" evidence="16">
    <location>
        <position position="189"/>
    </location>
    <ligand>
        <name>S-adenosyl-L-methionine</name>
        <dbReference type="ChEBI" id="CHEBI:59789"/>
        <label>2</label>
    </ligand>
</feature>
<dbReference type="NCBIfam" id="TIGR00538">
    <property type="entry name" value="hemN"/>
    <property type="match status" value="1"/>
</dbReference>
<dbReference type="PANTHER" id="PTHR13932">
    <property type="entry name" value="COPROPORPHYRINIGEN III OXIDASE"/>
    <property type="match status" value="1"/>
</dbReference>
<comment type="subunit">
    <text evidence="4">Monomer.</text>
</comment>
<reference evidence="19" key="1">
    <citation type="submission" date="2022-03" db="EMBL/GenBank/DDBJ databases">
        <title>Genomic Encyclopedia of Type Strains, Phase III (KMG-III): the genomes of soil and plant-associated and newly described type strains.</title>
        <authorList>
            <person name="Whitman W."/>
        </authorList>
    </citation>
    <scope>NUCLEOTIDE SEQUENCE</scope>
    <source>
        <strain evidence="19">ANL 6-2</strain>
    </source>
</reference>
<evidence type="ECO:0000256" key="1">
    <source>
        <dbReference type="ARBA" id="ARBA00004496"/>
    </source>
</evidence>
<evidence type="ECO:0000256" key="16">
    <source>
        <dbReference type="PIRSR" id="PIRSR000167-1"/>
    </source>
</evidence>
<dbReference type="SFLD" id="SFLDS00029">
    <property type="entry name" value="Radical_SAM"/>
    <property type="match status" value="1"/>
</dbReference>
<dbReference type="GO" id="GO:0004109">
    <property type="term" value="F:coproporphyrinogen oxidase activity"/>
    <property type="evidence" value="ECO:0007669"/>
    <property type="project" value="InterPro"/>
</dbReference>
<keyword evidence="9 15" id="KW-0560">Oxidoreductase</keyword>
<evidence type="ECO:0000256" key="17">
    <source>
        <dbReference type="PIRSR" id="PIRSR000167-2"/>
    </source>
</evidence>
<dbReference type="CDD" id="cd01335">
    <property type="entry name" value="Radical_SAM"/>
    <property type="match status" value="1"/>
</dbReference>
<feature type="binding site" evidence="16">
    <location>
        <position position="150"/>
    </location>
    <ligand>
        <name>S-adenosyl-L-methionine</name>
        <dbReference type="ChEBI" id="CHEBI:59789"/>
        <label>1</label>
    </ligand>
</feature>
<dbReference type="InterPro" id="IPR034505">
    <property type="entry name" value="Coproporphyrinogen-III_oxidase"/>
</dbReference>
<dbReference type="InterPro" id="IPR004558">
    <property type="entry name" value="Coprogen_oxidase_HemN"/>
</dbReference>
<evidence type="ECO:0000256" key="9">
    <source>
        <dbReference type="ARBA" id="ARBA00023002"/>
    </source>
</evidence>
<keyword evidence="7 15" id="KW-0949">S-adenosyl-L-methionine</keyword>
<keyword evidence="11 15" id="KW-0411">Iron-sulfur</keyword>
<evidence type="ECO:0000256" key="10">
    <source>
        <dbReference type="ARBA" id="ARBA00023004"/>
    </source>
</evidence>
<evidence type="ECO:0000313" key="20">
    <source>
        <dbReference type="Proteomes" id="UP001205843"/>
    </source>
</evidence>
<gene>
    <name evidence="19" type="ORF">J2T57_002095</name>
</gene>
<dbReference type="Gene3D" id="1.10.10.920">
    <property type="match status" value="1"/>
</dbReference>
<evidence type="ECO:0000256" key="3">
    <source>
        <dbReference type="ARBA" id="ARBA00005493"/>
    </source>
</evidence>
<keyword evidence="6 15" id="KW-0963">Cytoplasm</keyword>
<dbReference type="GO" id="GO:0005737">
    <property type="term" value="C:cytoplasm"/>
    <property type="evidence" value="ECO:0007669"/>
    <property type="project" value="UniProtKB-SubCell"/>
</dbReference>
<feature type="binding site" evidence="16">
    <location>
        <begin position="70"/>
        <end position="72"/>
    </location>
    <ligand>
        <name>S-adenosyl-L-methionine</name>
        <dbReference type="ChEBI" id="CHEBI:59789"/>
        <label>2</label>
    </ligand>
</feature>